<dbReference type="Pfam" id="PF02782">
    <property type="entry name" value="FGGY_C"/>
    <property type="match status" value="1"/>
</dbReference>
<evidence type="ECO:0000256" key="8">
    <source>
        <dbReference type="HAMAP-Rule" id="MF_02220"/>
    </source>
</evidence>
<dbReference type="PROSITE" id="PS00445">
    <property type="entry name" value="FGGY_KINASES_2"/>
    <property type="match status" value="1"/>
</dbReference>
<dbReference type="GO" id="GO:0005998">
    <property type="term" value="P:xylulose catabolic process"/>
    <property type="evidence" value="ECO:0007669"/>
    <property type="project" value="UniProtKB-UniRule"/>
</dbReference>
<reference evidence="12 13" key="1">
    <citation type="submission" date="2018-11" db="EMBL/GenBank/DDBJ databases">
        <authorList>
            <consortium name="Pathogen Informatics"/>
        </authorList>
    </citation>
    <scope>NUCLEOTIDE SEQUENCE [LARGE SCALE GENOMIC DNA]</scope>
    <source>
        <strain evidence="12 13">NCTC10327</strain>
    </source>
</reference>
<dbReference type="InterPro" id="IPR006000">
    <property type="entry name" value="Xylulokinase"/>
</dbReference>
<comment type="caution">
    <text evidence="12">The sequence shown here is derived from an EMBL/GenBank/DDBJ whole genome shotgun (WGS) entry which is preliminary data.</text>
</comment>
<evidence type="ECO:0000256" key="6">
    <source>
        <dbReference type="ARBA" id="ARBA00022840"/>
    </source>
</evidence>
<comment type="catalytic activity">
    <reaction evidence="8">
        <text>D-xylulose + ATP = D-xylulose 5-phosphate + ADP + H(+)</text>
        <dbReference type="Rhea" id="RHEA:10964"/>
        <dbReference type="ChEBI" id="CHEBI:15378"/>
        <dbReference type="ChEBI" id="CHEBI:17140"/>
        <dbReference type="ChEBI" id="CHEBI:30616"/>
        <dbReference type="ChEBI" id="CHEBI:57737"/>
        <dbReference type="ChEBI" id="CHEBI:456216"/>
        <dbReference type="EC" id="2.7.1.17"/>
    </reaction>
</comment>
<evidence type="ECO:0000259" key="10">
    <source>
        <dbReference type="Pfam" id="PF00370"/>
    </source>
</evidence>
<keyword evidence="3 8" id="KW-0808">Transferase</keyword>
<dbReference type="SUPFAM" id="SSF53067">
    <property type="entry name" value="Actin-like ATPase domain"/>
    <property type="match status" value="2"/>
</dbReference>
<evidence type="ECO:0000259" key="11">
    <source>
        <dbReference type="Pfam" id="PF02782"/>
    </source>
</evidence>
<keyword evidence="7 8" id="KW-0119">Carbohydrate metabolism</keyword>
<evidence type="ECO:0000256" key="3">
    <source>
        <dbReference type="ARBA" id="ARBA00022679"/>
    </source>
</evidence>
<dbReference type="PROSITE" id="PS00933">
    <property type="entry name" value="FGGY_KINASES_1"/>
    <property type="match status" value="1"/>
</dbReference>
<keyword evidence="2 8" id="KW-0859">Xylose metabolism</keyword>
<feature type="domain" description="Carbohydrate kinase FGGY N-terminal" evidence="10">
    <location>
        <begin position="14"/>
        <end position="238"/>
    </location>
</feature>
<organism evidence="12 13">
    <name type="scientific">Actinobaculum suis</name>
    <dbReference type="NCBI Taxonomy" id="1657"/>
    <lineage>
        <taxon>Bacteria</taxon>
        <taxon>Bacillati</taxon>
        <taxon>Actinomycetota</taxon>
        <taxon>Actinomycetes</taxon>
        <taxon>Actinomycetales</taxon>
        <taxon>Actinomycetaceae</taxon>
        <taxon>Actinobaculum</taxon>
    </lineage>
</organism>
<dbReference type="Pfam" id="PF00370">
    <property type="entry name" value="FGGY_N"/>
    <property type="match status" value="1"/>
</dbReference>
<evidence type="ECO:0000256" key="1">
    <source>
        <dbReference type="ARBA" id="ARBA00009156"/>
    </source>
</evidence>
<dbReference type="InterPro" id="IPR050406">
    <property type="entry name" value="FGGY_Carb_Kinase"/>
</dbReference>
<accession>A0A7Z8YAQ8</accession>
<dbReference type="InterPro" id="IPR018484">
    <property type="entry name" value="FGGY_N"/>
</dbReference>
<dbReference type="CDD" id="cd07809">
    <property type="entry name" value="ASKHA_NBD_FGGY_BaXK-like"/>
    <property type="match status" value="1"/>
</dbReference>
<feature type="domain" description="Carbohydrate kinase FGGY C-terminal" evidence="11">
    <location>
        <begin position="297"/>
        <end position="479"/>
    </location>
</feature>
<dbReference type="AlphaFoldDB" id="A0A7Z8YAQ8"/>
<protein>
    <recommendedName>
        <fullName evidence="8">Xylulose kinase</fullName>
        <shortName evidence="8">Xylulokinase</shortName>
        <ecNumber evidence="8">2.7.1.17</ecNumber>
    </recommendedName>
</protein>
<keyword evidence="4 8" id="KW-0547">Nucleotide-binding</keyword>
<dbReference type="InterPro" id="IPR000577">
    <property type="entry name" value="Carb_kinase_FGGY"/>
</dbReference>
<sequence length="524" mass="54500">MQEAKHSEQSPQLVAGVDSSTQSTKILIVDARTGATVREGRAAHPTGTEVDPQAWLTAFREAAARAGGLADISGLSVAGQQHGMVLLDAAGEVIRPAQLWNDTKSAAAARALTAELGAEFWAQAVGSVPVASLTVTKLRWIADNEPENAARIAAICLPHDWLTWKLRGTADIRALTTDRSDASGTGYMDCETNEYRYDILAHALRITEAQARQLVLPRIAAPYESVGRVHPQFLEETGEATASGTEAAEVTEAAASGTEPNLPGTAQPKTSVPVLLGPGAGDNAGAALGLNLRPGQASISIGTSGVVAAIAEHPVRDAHSGVTGFADANGAWLPLACTLNGALIQDYFCELLGVSFERLGELAAQAAPGAGGVTLVPYFAGERTPNLPRATASLHGLTPGSTTPHNFARAAYEGLACLLRGALEALRDGGLRIERAMLIGGATRSAVLAQIMADVLQIPLYIPRPGEYVARGAARQAALVCGFDVSAPGWEPEITETITPGPANPAWPRYQKLAAAIAHAQAED</sequence>
<dbReference type="InterPro" id="IPR018483">
    <property type="entry name" value="Carb_kinase_FGGY_CS"/>
</dbReference>
<proteinExistence type="inferred from homology"/>
<dbReference type="InterPro" id="IPR018485">
    <property type="entry name" value="FGGY_C"/>
</dbReference>
<dbReference type="GO" id="GO:0005524">
    <property type="term" value="F:ATP binding"/>
    <property type="evidence" value="ECO:0007669"/>
    <property type="project" value="UniProtKB-UniRule"/>
</dbReference>
<comment type="similarity">
    <text evidence="1 8 9">Belongs to the FGGY kinase family.</text>
</comment>
<comment type="function">
    <text evidence="8">Catalyzes the phosphorylation of D-xylulose to D-xylulose 5-phosphate.</text>
</comment>
<evidence type="ECO:0000313" key="13">
    <source>
        <dbReference type="Proteomes" id="UP000269974"/>
    </source>
</evidence>
<dbReference type="EMBL" id="UYIO01000001">
    <property type="protein sequence ID" value="VDG77212.1"/>
    <property type="molecule type" value="Genomic_DNA"/>
</dbReference>
<feature type="binding site" evidence="8">
    <location>
        <begin position="81"/>
        <end position="82"/>
    </location>
    <ligand>
        <name>substrate</name>
    </ligand>
</feature>
<evidence type="ECO:0000313" key="12">
    <source>
        <dbReference type="EMBL" id="VDG77212.1"/>
    </source>
</evidence>
<gene>
    <name evidence="8 12" type="primary">xylB</name>
    <name evidence="12" type="ORF">NCTC10327_01826</name>
</gene>
<name>A0A7Z8YAQ8_9ACTO</name>
<keyword evidence="5 8" id="KW-0418">Kinase</keyword>
<dbReference type="Gene3D" id="3.30.420.40">
    <property type="match status" value="2"/>
</dbReference>
<evidence type="ECO:0000256" key="4">
    <source>
        <dbReference type="ARBA" id="ARBA00022741"/>
    </source>
</evidence>
<evidence type="ECO:0000256" key="5">
    <source>
        <dbReference type="ARBA" id="ARBA00022777"/>
    </source>
</evidence>
<evidence type="ECO:0000256" key="7">
    <source>
        <dbReference type="ARBA" id="ARBA00023277"/>
    </source>
</evidence>
<feature type="active site" description="Proton acceptor" evidence="8">
    <location>
        <position position="282"/>
    </location>
</feature>
<dbReference type="PANTHER" id="PTHR43095">
    <property type="entry name" value="SUGAR KINASE"/>
    <property type="match status" value="1"/>
</dbReference>
<dbReference type="Proteomes" id="UP000269974">
    <property type="component" value="Unassembled WGS sequence"/>
</dbReference>
<feature type="site" description="Important for activity" evidence="8">
    <location>
        <position position="18"/>
    </location>
</feature>
<dbReference type="PIRSF" id="PIRSF000538">
    <property type="entry name" value="GlpK"/>
    <property type="match status" value="1"/>
</dbReference>
<dbReference type="RefSeq" id="WP_185934334.1">
    <property type="nucleotide sequence ID" value="NZ_UYIO01000001.1"/>
</dbReference>
<evidence type="ECO:0000256" key="2">
    <source>
        <dbReference type="ARBA" id="ARBA00022629"/>
    </source>
</evidence>
<evidence type="ECO:0000256" key="9">
    <source>
        <dbReference type="RuleBase" id="RU003733"/>
    </source>
</evidence>
<dbReference type="GO" id="GO:0004856">
    <property type="term" value="F:D-xylulokinase activity"/>
    <property type="evidence" value="ECO:0007669"/>
    <property type="project" value="UniProtKB-UniRule"/>
</dbReference>
<dbReference type="PANTHER" id="PTHR43095:SF5">
    <property type="entry name" value="XYLULOSE KINASE"/>
    <property type="match status" value="1"/>
</dbReference>
<dbReference type="InterPro" id="IPR043129">
    <property type="entry name" value="ATPase_NBD"/>
</dbReference>
<dbReference type="GO" id="GO:0042732">
    <property type="term" value="P:D-xylose metabolic process"/>
    <property type="evidence" value="ECO:0007669"/>
    <property type="project" value="UniProtKB-KW"/>
</dbReference>
<dbReference type="HAMAP" id="MF_02220">
    <property type="entry name" value="XylB"/>
    <property type="match status" value="1"/>
</dbReference>
<keyword evidence="6 8" id="KW-0067">ATP-binding</keyword>
<dbReference type="EC" id="2.7.1.17" evidence="8"/>